<keyword evidence="1 5" id="KW-0963">Cytoplasm</keyword>
<dbReference type="InterPro" id="IPR015221">
    <property type="entry name" value="Urm1"/>
</dbReference>
<dbReference type="STRING" id="318479.A0A0N4UKN8"/>
<dbReference type="PANTHER" id="PTHR14986">
    <property type="entry name" value="RURM1 PROTEIN"/>
    <property type="match status" value="1"/>
</dbReference>
<comment type="PTM">
    <text evidence="5">C-terminal thiocarboxylation occurs in 2 steps, it is first acyl-adenylated (-COAMP) via the hesA/moeB/thiF part of the MOCS3/UBA4 homolog, then thiocarboxylated (-COSH) via the rhodanese domain of the MOCS3/UBA4 homolog.</text>
</comment>
<comment type="similarity">
    <text evidence="5 6">Belongs to the URM1 family.</text>
</comment>
<dbReference type="InterPro" id="IPR012675">
    <property type="entry name" value="Beta-grasp_dom_sf"/>
</dbReference>
<evidence type="ECO:0000256" key="5">
    <source>
        <dbReference type="HAMAP-Rule" id="MF_03048"/>
    </source>
</evidence>
<dbReference type="AlphaFoldDB" id="A0A0N4UKN8"/>
<keyword evidence="4 5" id="KW-0833">Ubl conjugation pathway</keyword>
<gene>
    <name evidence="7" type="ORF">DME_LOCUS2343</name>
</gene>
<comment type="function">
    <text evidence="5">Acts as a sulfur carrier required for 2-thiolation of mcm(5)S(2)U at tRNA wobble positions of cytosolic tRNA(Lys), tRNA(Glu) and tRNA(Gln). Serves as sulfur donor in tRNA 2-thiolation reaction by being thiocarboxylated (-COSH) at its C-terminus by the MOCS3/UBA4 homolog. The sulfur is then transferred to tRNA to form 2-thiolation of mcm(5)S(2)U. Also acts as a ubiquitin-like protein (UBL) that is covalently conjugated via an isopeptide bond to lysine residues of target proteins. The thiocarboxylated form serves as substrate for conjugation and oxidative stress specifically induces the formation of UBL-protein conjugates.</text>
</comment>
<evidence type="ECO:0000256" key="3">
    <source>
        <dbReference type="ARBA" id="ARBA00022694"/>
    </source>
</evidence>
<dbReference type="EMBL" id="UYYG01000055">
    <property type="protein sequence ID" value="VDN52370.1"/>
    <property type="molecule type" value="Genomic_DNA"/>
</dbReference>
<evidence type="ECO:0000313" key="9">
    <source>
        <dbReference type="Proteomes" id="UP000274756"/>
    </source>
</evidence>
<evidence type="ECO:0000256" key="1">
    <source>
        <dbReference type="ARBA" id="ARBA00022490"/>
    </source>
</evidence>
<keyword evidence="3 5" id="KW-0819">tRNA processing</keyword>
<dbReference type="PIRSF" id="PIRSF037379">
    <property type="entry name" value="Ubiquitin-related_modifier_1"/>
    <property type="match status" value="1"/>
</dbReference>
<dbReference type="GO" id="GO:0032447">
    <property type="term" value="P:protein urmylation"/>
    <property type="evidence" value="ECO:0007669"/>
    <property type="project" value="UniProtKB-UniRule"/>
</dbReference>
<dbReference type="Proteomes" id="UP000274756">
    <property type="component" value="Unassembled WGS sequence"/>
</dbReference>
<evidence type="ECO:0000256" key="4">
    <source>
        <dbReference type="ARBA" id="ARBA00022786"/>
    </source>
</evidence>
<protein>
    <recommendedName>
        <fullName evidence="5">Ubiquitin-related modifier 1 homolog</fullName>
    </recommendedName>
</protein>
<dbReference type="InterPro" id="IPR016155">
    <property type="entry name" value="Mopterin_synth/thiamin_S_b"/>
</dbReference>
<keyword evidence="9" id="KW-1185">Reference proteome</keyword>
<evidence type="ECO:0000256" key="2">
    <source>
        <dbReference type="ARBA" id="ARBA00022499"/>
    </source>
</evidence>
<reference evidence="7 9" key="2">
    <citation type="submission" date="2018-11" db="EMBL/GenBank/DDBJ databases">
        <authorList>
            <consortium name="Pathogen Informatics"/>
        </authorList>
    </citation>
    <scope>NUCLEOTIDE SEQUENCE [LARGE SCALE GENOMIC DNA]</scope>
</reference>
<dbReference type="CDD" id="cd01764">
    <property type="entry name" value="Ubl_Urm1"/>
    <property type="match status" value="1"/>
</dbReference>
<dbReference type="UniPathway" id="UPA00988"/>
<dbReference type="GO" id="GO:0002098">
    <property type="term" value="P:tRNA wobble uridine modification"/>
    <property type="evidence" value="ECO:0007669"/>
    <property type="project" value="UniProtKB-UniRule"/>
</dbReference>
<evidence type="ECO:0000313" key="7">
    <source>
        <dbReference type="EMBL" id="VDN52370.1"/>
    </source>
</evidence>
<dbReference type="HAMAP" id="MF_03048">
    <property type="entry name" value="Urm1"/>
    <property type="match status" value="1"/>
</dbReference>
<evidence type="ECO:0000313" key="8">
    <source>
        <dbReference type="Proteomes" id="UP000038040"/>
    </source>
</evidence>
<dbReference type="Gene3D" id="3.10.20.30">
    <property type="match status" value="1"/>
</dbReference>
<comment type="subcellular location">
    <subcellularLocation>
        <location evidence="5 6">Cytoplasm</location>
    </subcellularLocation>
</comment>
<name>A0A0N4UKN8_DRAME</name>
<dbReference type="Proteomes" id="UP000038040">
    <property type="component" value="Unplaced"/>
</dbReference>
<dbReference type="OrthoDB" id="10248987at2759"/>
<dbReference type="Pfam" id="PF09138">
    <property type="entry name" value="Urm1"/>
    <property type="match status" value="1"/>
</dbReference>
<keyword evidence="2 5" id="KW-1017">Isopeptide bond</keyword>
<feature type="cross-link" description="Glycyl lysine isopeptide (Gly-Lys) (interchain with K-? in acceptor proteins)" evidence="5">
    <location>
        <position position="98"/>
    </location>
</feature>
<sequence length="98" mass="11187">MNLRLEFAGGAELLFNNKRYHEVTFPPKETLTISMLLKWIVENLIVDKDRAFLLVEKETVRPGILVLINDTDWELLSQLSTELKDGDTITFISTLHGG</sequence>
<accession>A0A0N4UKN8</accession>
<evidence type="ECO:0000313" key="10">
    <source>
        <dbReference type="WBParaSite" id="DME_0000831301-mRNA-1"/>
    </source>
</evidence>
<dbReference type="GO" id="GO:0034227">
    <property type="term" value="P:tRNA thio-modification"/>
    <property type="evidence" value="ECO:0007669"/>
    <property type="project" value="UniProtKB-UniRule"/>
</dbReference>
<reference evidence="10" key="1">
    <citation type="submission" date="2017-02" db="UniProtKB">
        <authorList>
            <consortium name="WormBaseParasite"/>
        </authorList>
    </citation>
    <scope>IDENTIFICATION</scope>
</reference>
<feature type="modified residue" description="1-thioglycine" evidence="5">
    <location>
        <position position="98"/>
    </location>
</feature>
<dbReference type="WBParaSite" id="DME_0000831301-mRNA-1">
    <property type="protein sequence ID" value="DME_0000831301-mRNA-1"/>
    <property type="gene ID" value="DME_0000831301"/>
</dbReference>
<comment type="pathway">
    <text evidence="5 6">tRNA modification; 5-methoxycarbonylmethyl-2-thiouridine-tRNA biosynthesis.</text>
</comment>
<organism evidence="8 10">
    <name type="scientific">Dracunculus medinensis</name>
    <name type="common">Guinea worm</name>
    <dbReference type="NCBI Taxonomy" id="318479"/>
    <lineage>
        <taxon>Eukaryota</taxon>
        <taxon>Metazoa</taxon>
        <taxon>Ecdysozoa</taxon>
        <taxon>Nematoda</taxon>
        <taxon>Chromadorea</taxon>
        <taxon>Rhabditida</taxon>
        <taxon>Spirurina</taxon>
        <taxon>Dracunculoidea</taxon>
        <taxon>Dracunculidae</taxon>
        <taxon>Dracunculus</taxon>
    </lineage>
</organism>
<dbReference type="GO" id="GO:0005829">
    <property type="term" value="C:cytosol"/>
    <property type="evidence" value="ECO:0007669"/>
    <property type="project" value="UniProtKB-UniRule"/>
</dbReference>
<dbReference type="SUPFAM" id="SSF54285">
    <property type="entry name" value="MoaD/ThiS"/>
    <property type="match status" value="1"/>
</dbReference>
<proteinExistence type="inferred from homology"/>
<evidence type="ECO:0000256" key="6">
    <source>
        <dbReference type="RuleBase" id="RU361182"/>
    </source>
</evidence>